<keyword evidence="1" id="KW-0175">Coiled coil</keyword>
<feature type="coiled-coil region" evidence="1">
    <location>
        <begin position="49"/>
        <end position="87"/>
    </location>
</feature>
<organism evidence="2 3">
    <name type="scientific">Stylosanthes scabra</name>
    <dbReference type="NCBI Taxonomy" id="79078"/>
    <lineage>
        <taxon>Eukaryota</taxon>
        <taxon>Viridiplantae</taxon>
        <taxon>Streptophyta</taxon>
        <taxon>Embryophyta</taxon>
        <taxon>Tracheophyta</taxon>
        <taxon>Spermatophyta</taxon>
        <taxon>Magnoliopsida</taxon>
        <taxon>eudicotyledons</taxon>
        <taxon>Gunneridae</taxon>
        <taxon>Pentapetalae</taxon>
        <taxon>rosids</taxon>
        <taxon>fabids</taxon>
        <taxon>Fabales</taxon>
        <taxon>Fabaceae</taxon>
        <taxon>Papilionoideae</taxon>
        <taxon>50 kb inversion clade</taxon>
        <taxon>dalbergioids sensu lato</taxon>
        <taxon>Dalbergieae</taxon>
        <taxon>Pterocarpus clade</taxon>
        <taxon>Stylosanthes</taxon>
    </lineage>
</organism>
<evidence type="ECO:0000313" key="3">
    <source>
        <dbReference type="Proteomes" id="UP001341840"/>
    </source>
</evidence>
<keyword evidence="3" id="KW-1185">Reference proteome</keyword>
<protein>
    <submittedName>
        <fullName evidence="2">Uncharacterized protein</fullName>
    </submittedName>
</protein>
<comment type="caution">
    <text evidence="2">The sequence shown here is derived from an EMBL/GenBank/DDBJ whole genome shotgun (WGS) entry which is preliminary data.</text>
</comment>
<proteinExistence type="predicted"/>
<accession>A0ABU6U9G2</accession>
<name>A0ABU6U9G2_9FABA</name>
<dbReference type="Proteomes" id="UP001341840">
    <property type="component" value="Unassembled WGS sequence"/>
</dbReference>
<evidence type="ECO:0000256" key="1">
    <source>
        <dbReference type="SAM" id="Coils"/>
    </source>
</evidence>
<reference evidence="2 3" key="1">
    <citation type="journal article" date="2023" name="Plants (Basel)">
        <title>Bridging the Gap: Combining Genomics and Transcriptomics Approaches to Understand Stylosanthes scabra, an Orphan Legume from the Brazilian Caatinga.</title>
        <authorList>
            <person name="Ferreira-Neto J.R.C."/>
            <person name="da Silva M.D."/>
            <person name="Binneck E."/>
            <person name="de Melo N.F."/>
            <person name="da Silva R.H."/>
            <person name="de Melo A.L.T.M."/>
            <person name="Pandolfi V."/>
            <person name="Bustamante F.O."/>
            <person name="Brasileiro-Vidal A.C."/>
            <person name="Benko-Iseppon A.M."/>
        </authorList>
    </citation>
    <scope>NUCLEOTIDE SEQUENCE [LARGE SCALE GENOMIC DNA]</scope>
    <source>
        <tissue evidence="2">Leaves</tissue>
    </source>
</reference>
<evidence type="ECO:0000313" key="2">
    <source>
        <dbReference type="EMBL" id="MED6157362.1"/>
    </source>
</evidence>
<gene>
    <name evidence="2" type="ORF">PIB30_022488</name>
</gene>
<dbReference type="EMBL" id="JASCZI010120905">
    <property type="protein sequence ID" value="MED6157362.1"/>
    <property type="molecule type" value="Genomic_DNA"/>
</dbReference>
<sequence length="159" mass="17346">MVGCLPPIAHLQFENGKSKDAACRAFRSIFGKEKPGRVRCHGRVTTPSLLKKNEEIAAIKQQHANEKANLEGKVDVMQQEVDVLKSLVKMLLKQKSIGVDLEVLAAQLASTSANPNNGATRELASLPLRVVLHQVSVNSLLLAKTSLQSFEFSEQFAEA</sequence>